<dbReference type="OrthoDB" id="416786at2759"/>
<dbReference type="SUPFAM" id="SSF47336">
    <property type="entry name" value="ACP-like"/>
    <property type="match status" value="2"/>
</dbReference>
<dbReference type="SMART" id="SM00823">
    <property type="entry name" value="PKS_PP"/>
    <property type="match status" value="2"/>
</dbReference>
<evidence type="ECO:0000256" key="3">
    <source>
        <dbReference type="ARBA" id="ARBA00022598"/>
    </source>
</evidence>
<evidence type="ECO:0000256" key="2">
    <source>
        <dbReference type="ARBA" id="ARBA00022553"/>
    </source>
</evidence>
<accession>A0A1C7MG48</accession>
<evidence type="ECO:0000256" key="4">
    <source>
        <dbReference type="ARBA" id="ARBA00023268"/>
    </source>
</evidence>
<dbReference type="GO" id="GO:0031177">
    <property type="term" value="F:phosphopantetheine binding"/>
    <property type="evidence" value="ECO:0007669"/>
    <property type="project" value="InterPro"/>
</dbReference>
<keyword evidence="7" id="KW-1185">Reference proteome</keyword>
<keyword evidence="1" id="KW-0596">Phosphopantetheine</keyword>
<evidence type="ECO:0000313" key="7">
    <source>
        <dbReference type="Proteomes" id="UP000092993"/>
    </source>
</evidence>
<dbReference type="PANTHER" id="PTHR45527">
    <property type="entry name" value="NONRIBOSOMAL PEPTIDE SYNTHETASE"/>
    <property type="match status" value="1"/>
</dbReference>
<organism evidence="6 7">
    <name type="scientific">Grifola frondosa</name>
    <name type="common">Maitake</name>
    <name type="synonym">Polyporus frondosus</name>
    <dbReference type="NCBI Taxonomy" id="5627"/>
    <lineage>
        <taxon>Eukaryota</taxon>
        <taxon>Fungi</taxon>
        <taxon>Dikarya</taxon>
        <taxon>Basidiomycota</taxon>
        <taxon>Agaricomycotina</taxon>
        <taxon>Agaricomycetes</taxon>
        <taxon>Polyporales</taxon>
        <taxon>Grifolaceae</taxon>
        <taxon>Grifola</taxon>
    </lineage>
</organism>
<comment type="caution">
    <text evidence="6">The sequence shown here is derived from an EMBL/GenBank/DDBJ whole genome shotgun (WGS) entry which is preliminary data.</text>
</comment>
<dbReference type="Pfam" id="PF00668">
    <property type="entry name" value="Condensation"/>
    <property type="match status" value="3"/>
</dbReference>
<dbReference type="Gene3D" id="1.10.1200.10">
    <property type="entry name" value="ACP-like"/>
    <property type="match status" value="2"/>
</dbReference>
<dbReference type="SUPFAM" id="SSF52777">
    <property type="entry name" value="CoA-dependent acyltransferases"/>
    <property type="match status" value="5"/>
</dbReference>
<dbReference type="InterPro" id="IPR036736">
    <property type="entry name" value="ACP-like_sf"/>
</dbReference>
<dbReference type="PROSITE" id="PS00012">
    <property type="entry name" value="PHOSPHOPANTETHEINE"/>
    <property type="match status" value="2"/>
</dbReference>
<dbReference type="EMBL" id="LUGG01000004">
    <property type="protein sequence ID" value="OBZ75802.1"/>
    <property type="molecule type" value="Genomic_DNA"/>
</dbReference>
<keyword evidence="3" id="KW-0436">Ligase</keyword>
<dbReference type="InterPro" id="IPR009081">
    <property type="entry name" value="PP-bd_ACP"/>
</dbReference>
<evidence type="ECO:0000256" key="1">
    <source>
        <dbReference type="ARBA" id="ARBA00022450"/>
    </source>
</evidence>
<dbReference type="PROSITE" id="PS50075">
    <property type="entry name" value="CARRIER"/>
    <property type="match status" value="2"/>
</dbReference>
<sequence length="1321" mass="147081">MESARAFWSMYLSNFNWQTMLGRTASSRSADVMTIPFQLSLSDLQLKAARQQVTLQALLMCAFGSLLGNVLYGQDDVVFGVVRSGRSLPVDDIATTICPTITVVPARINFRGSSNILRTVQEDISRVGGFEHIPLGRIQHWVTEGDKSLFETLFSLSFKEHDESVLWRVLESQNPEPDYILAVEVVLDPILDNLVVQAAYTSADISSKVVSRILRRFRSRCSADGRCADHKATEALAVGDSETQEEVFVDEELVAQICSIASKFLQIDLTFVKADASLFALGLDSIKSIGLSRKLHVEGITITSADIMRLATPLRLSGFVRQNGRVPRKRDGDQLSKAAFAKECSSLEQALGSDNLRLSEDDQIKVFPTSVLQAGMLSQTVGSAGRRYVHLFPLRLRKSCDIAKLRQAWENATNRAQVVHSVPDVKWFNGLYPEDGNLQLLLRHFTDSTDVGDEVFKRPPIYLHLLTDSASRGSLLVLVMHHALYDGISVAKLFDAVLGFYEGHDAVSPVQYHDLLPALMWQEREGLSFWIKCLQDLHNLPIPRKPSGIPAIPSSYHASLVVPVEEGKLKRICGYAAVTLQCIAQSAFAKLLATATGSRDVLFGRVVSGRDLPSAEAVIGPILNTIPCRVRFDDNMSNELLLRTVHEANVAAIPWHHASLRSIQHRLGVSDLWDSIFVFQPLLEAFQSESEPLWEFDTMEEADISIHYPLNLEVHEQSNGFLIEAACAVEVMGIEELQSLLARYAGLLHHIIDHPDQVWSSDLPDIPSTNGLSVVQLDDLSDSNDEPIQKDWDSRSLPIRDILSSVTGVDVSKIHLRSHLAALGIDSITAVQIVAKARRAGIRLNASDIVQSRTVDSVLAKARFFEAAKQNGDANQVVIDIPRDQWPAILARFGDNVEGKIEAVTVASPGMQWLIGMWQRSKGSRFQHVFGFRLPGNVEAVRLRSAWEKLLLRHAILRSTFISDNGIPRVVIFKPEGLGTTWMQEDLDTSTNVDIVIQRRMKDLVSFPPSAQEPFTKGVLLSSSEHSCLLVYLHHFQYDAWSLQILVDDLYRLYEGKELVSSNDLQSFLRFSTPHVQARAEQRKYWKTAFPSSYSRVLFPSLRNASTCAPDQRRIVYTLHDAVLGISHLDERARALSVSLQNVFLACWAKVQAAYTSSDLSVFGLWHSGRSGELKDIDRLVNTPMDIAKQVQEDLRNRTALIEQSDLVEVDEWVGGNGQPLCNVFVNIVKIAPDVEKSSYSMFEVIDAPYFIPEVPSDACSEIDDLKVTALTQDDVMIDMVILKDSDKAAMSIEASANVMDIEQAKELVSRWATLVKESLV</sequence>
<proteinExistence type="predicted"/>
<dbReference type="Gene3D" id="3.30.559.10">
    <property type="entry name" value="Chloramphenicol acetyltransferase-like domain"/>
    <property type="match status" value="2"/>
</dbReference>
<evidence type="ECO:0000259" key="5">
    <source>
        <dbReference type="PROSITE" id="PS50075"/>
    </source>
</evidence>
<dbReference type="InterPro" id="IPR006162">
    <property type="entry name" value="Ppantetheine_attach_site"/>
</dbReference>
<dbReference type="GO" id="GO:0044550">
    <property type="term" value="P:secondary metabolite biosynthetic process"/>
    <property type="evidence" value="ECO:0007669"/>
    <property type="project" value="TreeGrafter"/>
</dbReference>
<reference evidence="6 7" key="1">
    <citation type="submission" date="2016-03" db="EMBL/GenBank/DDBJ databases">
        <title>Whole genome sequencing of Grifola frondosa 9006-11.</title>
        <authorList>
            <person name="Min B."/>
            <person name="Park H."/>
            <person name="Kim J.-G."/>
            <person name="Cho H."/>
            <person name="Oh Y.-L."/>
            <person name="Kong W.-S."/>
            <person name="Choi I.-G."/>
        </authorList>
    </citation>
    <scope>NUCLEOTIDE SEQUENCE [LARGE SCALE GENOMIC DNA]</scope>
    <source>
        <strain evidence="6 7">9006-11</strain>
    </source>
</reference>
<dbReference type="PANTHER" id="PTHR45527:SF1">
    <property type="entry name" value="FATTY ACID SYNTHASE"/>
    <property type="match status" value="1"/>
</dbReference>
<dbReference type="InterPro" id="IPR001242">
    <property type="entry name" value="Condensation_dom"/>
</dbReference>
<name>A0A1C7MG48_GRIFR</name>
<keyword evidence="2" id="KW-0597">Phosphoprotein</keyword>
<dbReference type="Proteomes" id="UP000092993">
    <property type="component" value="Unassembled WGS sequence"/>
</dbReference>
<dbReference type="InterPro" id="IPR020806">
    <property type="entry name" value="PKS_PP-bd"/>
</dbReference>
<feature type="domain" description="Carrier" evidence="5">
    <location>
        <begin position="248"/>
        <end position="324"/>
    </location>
</feature>
<dbReference type="Gene3D" id="3.30.559.30">
    <property type="entry name" value="Nonribosomal peptide synthetase, condensation domain"/>
    <property type="match status" value="3"/>
</dbReference>
<dbReference type="STRING" id="5627.A0A1C7MG48"/>
<dbReference type="GO" id="GO:0043041">
    <property type="term" value="P:amino acid activation for nonribosomal peptide biosynthetic process"/>
    <property type="evidence" value="ECO:0007669"/>
    <property type="project" value="TreeGrafter"/>
</dbReference>
<evidence type="ECO:0000313" key="6">
    <source>
        <dbReference type="EMBL" id="OBZ75802.1"/>
    </source>
</evidence>
<dbReference type="Pfam" id="PF00550">
    <property type="entry name" value="PP-binding"/>
    <property type="match status" value="2"/>
</dbReference>
<gene>
    <name evidence="6" type="primary">NRPS2_1</name>
    <name evidence="6" type="ORF">A0H81_04327</name>
</gene>
<dbReference type="OMA" id="DIATTIC"/>
<dbReference type="GO" id="GO:0016874">
    <property type="term" value="F:ligase activity"/>
    <property type="evidence" value="ECO:0007669"/>
    <property type="project" value="UniProtKB-KW"/>
</dbReference>
<feature type="domain" description="Carrier" evidence="5">
    <location>
        <begin position="793"/>
        <end position="866"/>
    </location>
</feature>
<dbReference type="GO" id="GO:0005737">
    <property type="term" value="C:cytoplasm"/>
    <property type="evidence" value="ECO:0007669"/>
    <property type="project" value="TreeGrafter"/>
</dbReference>
<keyword evidence="4" id="KW-0511">Multifunctional enzyme</keyword>
<dbReference type="InterPro" id="IPR023213">
    <property type="entry name" value="CAT-like_dom_sf"/>
</dbReference>
<protein>
    <submittedName>
        <fullName evidence="6">Nonribosomal peptide synthetase 2</fullName>
    </submittedName>
</protein>